<dbReference type="PROSITE" id="PS51257">
    <property type="entry name" value="PROKAR_LIPOPROTEIN"/>
    <property type="match status" value="1"/>
</dbReference>
<gene>
    <name evidence="2" type="ORF">HNP60_000159</name>
</gene>
<evidence type="ECO:0008006" key="4">
    <source>
        <dbReference type="Google" id="ProtNLM"/>
    </source>
</evidence>
<proteinExistence type="predicted"/>
<comment type="caution">
    <text evidence="2">The sequence shown here is derived from an EMBL/GenBank/DDBJ whole genome shotgun (WGS) entry which is preliminary data.</text>
</comment>
<sequence>MAHALRPFPALLLLASCAGQPAPNSPDGRHGVALPHTAAPGPAPAAHPRPDRTIIADREALERLLGNSGITLQWIGWDRRGDLAADYATDLLRLRGGQSASDGPGKLMLDGVVTRIDRDSFTFDGRIDIIDTPDIGRVCRREGQMTFRVTQNRRYWRLQEMEACDGLTDYVDIYF</sequence>
<dbReference type="Proteomes" id="UP001138540">
    <property type="component" value="Unassembled WGS sequence"/>
</dbReference>
<dbReference type="RefSeq" id="WP_184148987.1">
    <property type="nucleotide sequence ID" value="NZ_JACHKA010000001.1"/>
</dbReference>
<accession>A0ABR6NA78</accession>
<evidence type="ECO:0000313" key="3">
    <source>
        <dbReference type="Proteomes" id="UP001138540"/>
    </source>
</evidence>
<evidence type="ECO:0000256" key="1">
    <source>
        <dbReference type="SAM" id="MobiDB-lite"/>
    </source>
</evidence>
<name>A0ABR6NA78_9SPHN</name>
<protein>
    <recommendedName>
        <fullName evidence="4">Lipoprotein</fullName>
    </recommendedName>
</protein>
<evidence type="ECO:0000313" key="2">
    <source>
        <dbReference type="EMBL" id="MBB5984185.1"/>
    </source>
</evidence>
<organism evidence="2 3">
    <name type="scientific">Sphingobium lignivorans</name>
    <dbReference type="NCBI Taxonomy" id="2735886"/>
    <lineage>
        <taxon>Bacteria</taxon>
        <taxon>Pseudomonadati</taxon>
        <taxon>Pseudomonadota</taxon>
        <taxon>Alphaproteobacteria</taxon>
        <taxon>Sphingomonadales</taxon>
        <taxon>Sphingomonadaceae</taxon>
        <taxon>Sphingobium</taxon>
    </lineage>
</organism>
<keyword evidence="3" id="KW-1185">Reference proteome</keyword>
<dbReference type="EMBL" id="JACHKA010000001">
    <property type="protein sequence ID" value="MBB5984185.1"/>
    <property type="molecule type" value="Genomic_DNA"/>
</dbReference>
<reference evidence="2 3" key="1">
    <citation type="submission" date="2020-08" db="EMBL/GenBank/DDBJ databases">
        <title>Exploring microbial biodiversity for novel pathways involved in the catabolism of aromatic compounds derived from lignin.</title>
        <authorList>
            <person name="Elkins J."/>
        </authorList>
    </citation>
    <scope>NUCLEOTIDE SEQUENCE [LARGE SCALE GENOMIC DNA]</scope>
    <source>
        <strain evidence="2 3">B1D3A</strain>
    </source>
</reference>
<feature type="region of interest" description="Disordered" evidence="1">
    <location>
        <begin position="22"/>
        <end position="50"/>
    </location>
</feature>